<reference evidence="1" key="1">
    <citation type="journal article" date="2015" name="BMC Genomics">
        <title>Genome mining reveals unlocked bioactive potential of marine Gram-negative bacteria.</title>
        <authorList>
            <person name="Machado H."/>
            <person name="Sonnenschein E.C."/>
            <person name="Melchiorsen J."/>
            <person name="Gram L."/>
        </authorList>
    </citation>
    <scope>NUCLEOTIDE SEQUENCE</scope>
    <source>
        <strain evidence="1">S2052</strain>
    </source>
</reference>
<proteinExistence type="predicted"/>
<protein>
    <submittedName>
        <fullName evidence="1">MSHA biogenesis protein MshA</fullName>
    </submittedName>
</protein>
<dbReference type="SUPFAM" id="SSF54523">
    <property type="entry name" value="Pili subunits"/>
    <property type="match status" value="1"/>
</dbReference>
<dbReference type="PROSITE" id="PS00409">
    <property type="entry name" value="PROKAR_NTER_METHYL"/>
    <property type="match status" value="1"/>
</dbReference>
<dbReference type="EMBL" id="JXXR01000016">
    <property type="protein sequence ID" value="KJY71381.1"/>
    <property type="molecule type" value="Genomic_DNA"/>
</dbReference>
<dbReference type="InterPro" id="IPR045584">
    <property type="entry name" value="Pilin-like"/>
</dbReference>
<name>A0A837G507_9VIBR</name>
<comment type="caution">
    <text evidence="1">The sequence shown here is derived from an EMBL/GenBank/DDBJ whole genome shotgun (WGS) entry which is preliminary data.</text>
</comment>
<dbReference type="RefSeq" id="WP_045986465.1">
    <property type="nucleotide sequence ID" value="NZ_CP063052.1"/>
</dbReference>
<gene>
    <name evidence="1" type="ORF">TW71_15320</name>
</gene>
<dbReference type="Pfam" id="PF07963">
    <property type="entry name" value="N_methyl"/>
    <property type="match status" value="1"/>
</dbReference>
<accession>A0A837G507</accession>
<sequence length="185" mass="19498">MKRKAGFTLIELVTVVVILGTLAVVAAPKFLSIQKSAREATIEGIANAMEGVVSQVSAKAYINGLTPSTSNPGNQQDYILDFGIGTVEVDWGALCPESEGESGDALTMLDFMTLGTTDDLTTAIGNRHTVIGFEHSFSDTELNSSNITTLPQGCYVIYDSFGGRSSGTCPAEGCVCTVRVENTNC</sequence>
<dbReference type="Gene3D" id="3.30.700.10">
    <property type="entry name" value="Glycoprotein, Type 4 Pilin"/>
    <property type="match status" value="1"/>
</dbReference>
<dbReference type="AlphaFoldDB" id="A0A837G507"/>
<organism evidence="1">
    <name type="scientific">Vibrio coralliilyticus</name>
    <dbReference type="NCBI Taxonomy" id="190893"/>
    <lineage>
        <taxon>Bacteria</taxon>
        <taxon>Pseudomonadati</taxon>
        <taxon>Pseudomonadota</taxon>
        <taxon>Gammaproteobacteria</taxon>
        <taxon>Vibrionales</taxon>
        <taxon>Vibrionaceae</taxon>
        <taxon>Vibrio</taxon>
    </lineage>
</organism>
<evidence type="ECO:0000313" key="1">
    <source>
        <dbReference type="EMBL" id="KJY71381.1"/>
    </source>
</evidence>
<dbReference type="InterPro" id="IPR012902">
    <property type="entry name" value="N_methyl_site"/>
</dbReference>
<dbReference type="NCBIfam" id="TIGR02532">
    <property type="entry name" value="IV_pilin_GFxxxE"/>
    <property type="match status" value="1"/>
</dbReference>